<keyword evidence="13" id="KW-1185">Reference proteome</keyword>
<feature type="transmembrane region" description="Helical" evidence="10">
    <location>
        <begin position="287"/>
        <end position="311"/>
    </location>
</feature>
<feature type="transmembrane region" description="Helical" evidence="10">
    <location>
        <begin position="38"/>
        <end position="56"/>
    </location>
</feature>
<dbReference type="GO" id="GO:0007165">
    <property type="term" value="P:signal transduction"/>
    <property type="evidence" value="ECO:0007669"/>
    <property type="project" value="UniProtKB-KW"/>
</dbReference>
<keyword evidence="3" id="KW-0716">Sensory transduction</keyword>
<evidence type="ECO:0000256" key="9">
    <source>
        <dbReference type="ARBA" id="ARBA00023224"/>
    </source>
</evidence>
<dbReference type="PANTHER" id="PTHR21137">
    <property type="entry name" value="ODORANT RECEPTOR"/>
    <property type="match status" value="1"/>
</dbReference>
<dbReference type="GO" id="GO:0005549">
    <property type="term" value="F:odorant binding"/>
    <property type="evidence" value="ECO:0007669"/>
    <property type="project" value="InterPro"/>
</dbReference>
<reference evidence="11 13" key="1">
    <citation type="journal article" date="2014" name="BMC Genomics">
        <title>Genome sequence of Anopheles sinensis provides insight into genetics basis of mosquito competence for malaria parasites.</title>
        <authorList>
            <person name="Zhou D."/>
            <person name="Zhang D."/>
            <person name="Ding G."/>
            <person name="Shi L."/>
            <person name="Hou Q."/>
            <person name="Ye Y."/>
            <person name="Xu Y."/>
            <person name="Zhou H."/>
            <person name="Xiong C."/>
            <person name="Li S."/>
            <person name="Yu J."/>
            <person name="Hong S."/>
            <person name="Yu X."/>
            <person name="Zou P."/>
            <person name="Chen C."/>
            <person name="Chang X."/>
            <person name="Wang W."/>
            <person name="Lv Y."/>
            <person name="Sun Y."/>
            <person name="Ma L."/>
            <person name="Shen B."/>
            <person name="Zhu C."/>
        </authorList>
    </citation>
    <scope>NUCLEOTIDE SEQUENCE [LARGE SCALE GENOMIC DNA]</scope>
</reference>
<dbReference type="EMBL" id="ATLV01014537">
    <property type="status" value="NOT_ANNOTATED_CDS"/>
    <property type="molecule type" value="Genomic_DNA"/>
</dbReference>
<keyword evidence="8" id="KW-0675">Receptor</keyword>
<dbReference type="PANTHER" id="PTHR21137:SF35">
    <property type="entry name" value="ODORANT RECEPTOR 19A-RELATED"/>
    <property type="match status" value="1"/>
</dbReference>
<dbReference type="VEuPathDB" id="VectorBase:ASIC006206"/>
<protein>
    <submittedName>
        <fullName evidence="11">AGAP000226-PA-like protein</fullName>
    </submittedName>
</protein>
<reference evidence="12" key="2">
    <citation type="submission" date="2020-05" db="UniProtKB">
        <authorList>
            <consortium name="EnsemblMetazoa"/>
        </authorList>
    </citation>
    <scope>IDENTIFICATION</scope>
</reference>
<name>A0A084VLP6_ANOSI</name>
<sequence>MGKEPHPIATFDKLIQRLRSLLKLLGLDSYEPNYRPNFRTAIVLCLAALYVGITMYDLVHFKDDLFNFVYVLITFFFATIGIGRVAIFLTCGDALQFLLAETYRTYREARADEREQRVLWWYTNIYRWAVRTYARTFVVTGTIMPLIPLLRFFVTGELVLPFGVVLPFVDVNSGLGYVLNYIYQVSCIVWTAPGLVSSYCLTLAQVVNICTQYDLLAVKLTVLEEHILAHDDDLVARKLRHLIRDQQRVERFVAKVESTYRLLSGVEVLSLGLQVVITLFVEQFSLWIPGLAVIPLFSGQLFIFCALGAAIQHKSESFAAGVYRLSWHELSRREKQTFRIMLLRSQESQKLTCVHIHDINLNLFVAVRVTH</sequence>
<gene>
    <name evidence="11" type="ORF">ZHAS_00006206</name>
</gene>
<dbReference type="OMA" id="YIYQVSC"/>
<dbReference type="EMBL" id="KE524974">
    <property type="protein sequence ID" value="KFB38890.1"/>
    <property type="molecule type" value="Genomic_DNA"/>
</dbReference>
<evidence type="ECO:0000256" key="3">
    <source>
        <dbReference type="ARBA" id="ARBA00022606"/>
    </source>
</evidence>
<dbReference type="EnsemblMetazoa" id="ASIC006206-RA">
    <property type="protein sequence ID" value="ASIC006206-PA"/>
    <property type="gene ID" value="ASIC006206"/>
</dbReference>
<feature type="transmembrane region" description="Helical" evidence="10">
    <location>
        <begin position="68"/>
        <end position="89"/>
    </location>
</feature>
<dbReference type="VEuPathDB" id="VectorBase:ASIS011897"/>
<dbReference type="Proteomes" id="UP000030765">
    <property type="component" value="Unassembled WGS sequence"/>
</dbReference>
<evidence type="ECO:0000256" key="8">
    <source>
        <dbReference type="ARBA" id="ARBA00023170"/>
    </source>
</evidence>
<dbReference type="InterPro" id="IPR004117">
    <property type="entry name" value="7tm6_olfct_rcpt"/>
</dbReference>
<evidence type="ECO:0000256" key="1">
    <source>
        <dbReference type="ARBA" id="ARBA00004651"/>
    </source>
</evidence>
<keyword evidence="2" id="KW-1003">Cell membrane</keyword>
<organism evidence="11">
    <name type="scientific">Anopheles sinensis</name>
    <name type="common">Mosquito</name>
    <dbReference type="NCBI Taxonomy" id="74873"/>
    <lineage>
        <taxon>Eukaryota</taxon>
        <taxon>Metazoa</taxon>
        <taxon>Ecdysozoa</taxon>
        <taxon>Arthropoda</taxon>
        <taxon>Hexapoda</taxon>
        <taxon>Insecta</taxon>
        <taxon>Pterygota</taxon>
        <taxon>Neoptera</taxon>
        <taxon>Endopterygota</taxon>
        <taxon>Diptera</taxon>
        <taxon>Nematocera</taxon>
        <taxon>Culicoidea</taxon>
        <taxon>Culicidae</taxon>
        <taxon>Anophelinae</taxon>
        <taxon>Anopheles</taxon>
    </lineage>
</organism>
<feature type="transmembrane region" description="Helical" evidence="10">
    <location>
        <begin position="260"/>
        <end position="281"/>
    </location>
</feature>
<keyword evidence="6 10" id="KW-1133">Transmembrane helix</keyword>
<comment type="subcellular location">
    <subcellularLocation>
        <location evidence="1">Cell membrane</location>
        <topology evidence="1">Multi-pass membrane protein</topology>
    </subcellularLocation>
</comment>
<dbReference type="AlphaFoldDB" id="A0A084VLP6"/>
<evidence type="ECO:0000256" key="4">
    <source>
        <dbReference type="ARBA" id="ARBA00022692"/>
    </source>
</evidence>
<keyword evidence="4 10" id="KW-0812">Transmembrane</keyword>
<evidence type="ECO:0000256" key="5">
    <source>
        <dbReference type="ARBA" id="ARBA00022725"/>
    </source>
</evidence>
<keyword evidence="5" id="KW-0552">Olfaction</keyword>
<proteinExistence type="predicted"/>
<evidence type="ECO:0000313" key="13">
    <source>
        <dbReference type="Proteomes" id="UP000030765"/>
    </source>
</evidence>
<evidence type="ECO:0000256" key="10">
    <source>
        <dbReference type="SAM" id="Phobius"/>
    </source>
</evidence>
<keyword evidence="9" id="KW-0807">Transducer</keyword>
<dbReference type="STRING" id="74873.A0A084VLP6"/>
<evidence type="ECO:0000313" key="11">
    <source>
        <dbReference type="EMBL" id="KFB38890.1"/>
    </source>
</evidence>
<accession>A0A084VLP6</accession>
<dbReference type="GO" id="GO:0004984">
    <property type="term" value="F:olfactory receptor activity"/>
    <property type="evidence" value="ECO:0007669"/>
    <property type="project" value="InterPro"/>
</dbReference>
<evidence type="ECO:0000256" key="7">
    <source>
        <dbReference type="ARBA" id="ARBA00023136"/>
    </source>
</evidence>
<feature type="transmembrane region" description="Helical" evidence="10">
    <location>
        <begin position="181"/>
        <end position="204"/>
    </location>
</feature>
<dbReference type="OrthoDB" id="7550533at2759"/>
<evidence type="ECO:0000313" key="12">
    <source>
        <dbReference type="EnsemblMetazoa" id="ASIC006206-PA"/>
    </source>
</evidence>
<dbReference type="GO" id="GO:0005886">
    <property type="term" value="C:plasma membrane"/>
    <property type="evidence" value="ECO:0007669"/>
    <property type="project" value="UniProtKB-SubCell"/>
</dbReference>
<keyword evidence="7 10" id="KW-0472">Membrane</keyword>
<evidence type="ECO:0000256" key="2">
    <source>
        <dbReference type="ARBA" id="ARBA00022475"/>
    </source>
</evidence>
<dbReference type="Pfam" id="PF02949">
    <property type="entry name" value="7tm_6"/>
    <property type="match status" value="1"/>
</dbReference>
<evidence type="ECO:0000256" key="6">
    <source>
        <dbReference type="ARBA" id="ARBA00022989"/>
    </source>
</evidence>